<dbReference type="Pfam" id="PF13439">
    <property type="entry name" value="Glyco_transf_4"/>
    <property type="match status" value="1"/>
</dbReference>
<dbReference type="EMBL" id="LCDD01000053">
    <property type="protein sequence ID" value="KKS44879.1"/>
    <property type="molecule type" value="Genomic_DNA"/>
</dbReference>
<keyword evidence="3" id="KW-0808">Transferase</keyword>
<dbReference type="GO" id="GO:0016757">
    <property type="term" value="F:glycosyltransferase activity"/>
    <property type="evidence" value="ECO:0007669"/>
    <property type="project" value="InterPro"/>
</dbReference>
<dbReference type="SUPFAM" id="SSF53756">
    <property type="entry name" value="UDP-Glycosyltransferase/glycogen phosphorylase"/>
    <property type="match status" value="1"/>
</dbReference>
<dbReference type="Proteomes" id="UP000034320">
    <property type="component" value="Unassembled WGS sequence"/>
</dbReference>
<comment type="caution">
    <text evidence="3">The sequence shown here is derived from an EMBL/GenBank/DDBJ whole genome shotgun (WGS) entry which is preliminary data.</text>
</comment>
<dbReference type="CDD" id="cd03801">
    <property type="entry name" value="GT4_PimA-like"/>
    <property type="match status" value="1"/>
</dbReference>
<proteinExistence type="predicted"/>
<sequence length="380" mass="43480">MPAERLLFSLTYYTPYISGLTFYVRNLAYLLKKNGYQITILAMQHDKNLKFRETIDGIRIVRTKTLLRISKGFLSTDYIKQSFIEVARHNTIIISLPQFEGIIPAIICKFFRKKLIVIYHCDVVLPRSGLNFFIQWILDFSNLLTLKLADAVVTNSEDFAINSQVLTRVIQKIDYVYPPIIKPILLDREKNLLIKKTGRNLIIFGFIGRIATDKGVEYLLEAIPLIKKQLNKDFKIILAGPPEPVGEVDYRYKIQKLARQYKNNLIFLGQLKDTQLGAFYSILDALVLPSVNSTDAFGMVQVEAMMTDVPVVVSDLPGIRIPVKKTGMGIIVPLANSQKLAEAIVEVLLNKKKYISKIELVRKEFDRQKTTDFFLRLIKS</sequence>
<organism evidence="3 4">
    <name type="scientific">Candidatus Gottesmanbacteria bacterium GW2011_GWA2_42_18</name>
    <dbReference type="NCBI Taxonomy" id="1618442"/>
    <lineage>
        <taxon>Bacteria</taxon>
        <taxon>Candidatus Gottesmaniibacteriota</taxon>
    </lineage>
</organism>
<dbReference type="InterPro" id="IPR001296">
    <property type="entry name" value="Glyco_trans_1"/>
</dbReference>
<dbReference type="Pfam" id="PF00534">
    <property type="entry name" value="Glycos_transf_1"/>
    <property type="match status" value="1"/>
</dbReference>
<dbReference type="AlphaFoldDB" id="A0A0G0Z8E1"/>
<dbReference type="Gene3D" id="3.40.50.2000">
    <property type="entry name" value="Glycogen Phosphorylase B"/>
    <property type="match status" value="2"/>
</dbReference>
<feature type="domain" description="Glycosyl transferase family 1" evidence="1">
    <location>
        <begin position="200"/>
        <end position="354"/>
    </location>
</feature>
<accession>A0A0G0Z8E1</accession>
<feature type="domain" description="Glycosyltransferase subfamily 4-like N-terminal" evidence="2">
    <location>
        <begin position="18"/>
        <end position="177"/>
    </location>
</feature>
<dbReference type="PANTHER" id="PTHR45947">
    <property type="entry name" value="SULFOQUINOVOSYL TRANSFERASE SQD2"/>
    <property type="match status" value="1"/>
</dbReference>
<evidence type="ECO:0000259" key="2">
    <source>
        <dbReference type="Pfam" id="PF13439"/>
    </source>
</evidence>
<dbReference type="InterPro" id="IPR050194">
    <property type="entry name" value="Glycosyltransferase_grp1"/>
</dbReference>
<evidence type="ECO:0000313" key="4">
    <source>
        <dbReference type="Proteomes" id="UP000034320"/>
    </source>
</evidence>
<evidence type="ECO:0000259" key="1">
    <source>
        <dbReference type="Pfam" id="PF00534"/>
    </source>
</evidence>
<dbReference type="PANTHER" id="PTHR45947:SF3">
    <property type="entry name" value="SULFOQUINOVOSYL TRANSFERASE SQD2"/>
    <property type="match status" value="1"/>
</dbReference>
<name>A0A0G0Z8E1_9BACT</name>
<gene>
    <name evidence="3" type="ORF">UV09_C0053G0012</name>
</gene>
<dbReference type="InterPro" id="IPR028098">
    <property type="entry name" value="Glyco_trans_4-like_N"/>
</dbReference>
<protein>
    <submittedName>
        <fullName evidence="3">Glycosyl transferase group 1</fullName>
    </submittedName>
</protein>
<reference evidence="3 4" key="1">
    <citation type="journal article" date="2015" name="Nature">
        <title>rRNA introns, odd ribosomes, and small enigmatic genomes across a large radiation of phyla.</title>
        <authorList>
            <person name="Brown C.T."/>
            <person name="Hug L.A."/>
            <person name="Thomas B.C."/>
            <person name="Sharon I."/>
            <person name="Castelle C.J."/>
            <person name="Singh A."/>
            <person name="Wilkins M.J."/>
            <person name="Williams K.H."/>
            <person name="Banfield J.F."/>
        </authorList>
    </citation>
    <scope>NUCLEOTIDE SEQUENCE [LARGE SCALE GENOMIC DNA]</scope>
</reference>
<evidence type="ECO:0000313" key="3">
    <source>
        <dbReference type="EMBL" id="KKS44879.1"/>
    </source>
</evidence>